<dbReference type="AlphaFoldDB" id="A0AAV9XKW3"/>
<proteinExistence type="predicted"/>
<evidence type="ECO:0000256" key="1">
    <source>
        <dbReference type="SAM" id="Coils"/>
    </source>
</evidence>
<dbReference type="Proteomes" id="UP001365542">
    <property type="component" value="Unassembled WGS sequence"/>
</dbReference>
<keyword evidence="1" id="KW-0175">Coiled coil</keyword>
<comment type="caution">
    <text evidence="2">The sequence shown here is derived from an EMBL/GenBank/DDBJ whole genome shotgun (WGS) entry which is preliminary data.</text>
</comment>
<organism evidence="2 3">
    <name type="scientific">Orbilia ellipsospora</name>
    <dbReference type="NCBI Taxonomy" id="2528407"/>
    <lineage>
        <taxon>Eukaryota</taxon>
        <taxon>Fungi</taxon>
        <taxon>Dikarya</taxon>
        <taxon>Ascomycota</taxon>
        <taxon>Pezizomycotina</taxon>
        <taxon>Orbiliomycetes</taxon>
        <taxon>Orbiliales</taxon>
        <taxon>Orbiliaceae</taxon>
        <taxon>Orbilia</taxon>
    </lineage>
</organism>
<dbReference type="EMBL" id="JAVHJO010000002">
    <property type="protein sequence ID" value="KAK6542725.1"/>
    <property type="molecule type" value="Genomic_DNA"/>
</dbReference>
<evidence type="ECO:0000313" key="3">
    <source>
        <dbReference type="Proteomes" id="UP001365542"/>
    </source>
</evidence>
<reference evidence="2 3" key="1">
    <citation type="submission" date="2019-10" db="EMBL/GenBank/DDBJ databases">
        <authorList>
            <person name="Palmer J.M."/>
        </authorList>
    </citation>
    <scope>NUCLEOTIDE SEQUENCE [LARGE SCALE GENOMIC DNA]</scope>
    <source>
        <strain evidence="2 3">TWF694</strain>
    </source>
</reference>
<keyword evidence="3" id="KW-1185">Reference proteome</keyword>
<accession>A0AAV9XKW3</accession>
<protein>
    <submittedName>
        <fullName evidence="2">Uncharacterized protein</fullName>
    </submittedName>
</protein>
<gene>
    <name evidence="2" type="ORF">TWF694_006668</name>
</gene>
<evidence type="ECO:0000313" key="2">
    <source>
        <dbReference type="EMBL" id="KAK6542725.1"/>
    </source>
</evidence>
<name>A0AAV9XKW3_9PEZI</name>
<feature type="coiled-coil region" evidence="1">
    <location>
        <begin position="349"/>
        <end position="383"/>
    </location>
</feature>
<sequence length="693" mass="81852">MVQWDGTIPEAGKTYNYHHWLFPNRNRPRVTQPNDRWANDPESDGEAYPYAYPLAVLQKRRDFQKTYQPNELHTTIYGTTVIPRSEREADLVILVTITDNDILPPSGADRLAARFLVCSRKTRYMIPFFQDQFAHQGRLPYCQQLGEPIPGQTDDKTDVKGVFMWKLPKADMTALWIILTMIHGRWPEEWSKMDIPLDTLYEIARLTQILNISKQSSNAWELIRGRLDYTLPRQRMEVGRPQDRNVAKWLFIAKVFEYEEEFTALWANLVVSTYKFEMDSMAVDRYSNGAEGDPRPEMTYNWWYTIDDLGEDMKENLRDDRYIVLYDLRLLWADFRSRYRLPTQREGTLEEIMAAVEKYQLSCQNLREEIITYANEIMEQQKRVAILSNRDLNPMALADCQALIRKVNAVFNQINSRDVDGTRVVVASEDYWRPLAYEDPQIETPIELDGFFGLKKTIFTFQSGWSDSMVYWRNKGPEDLAPGLPLFNTTKLWLSVLIIIWMEYSLWWLQKQELTKLEPRFSVYILLFVTWRWHDDITDVAAKAARKLRMTYNKRAKKIEAYNRWRVLKWQQGISINDSTSTDLKPPMPDDYRDLTRGIDEAEKFELTSPENVPENLYLETRLRLQLMKFRSERKKRQAREKRDEERLIGQELWRELLRPTNILAGPVGGAMHRMLRVGLRAAFGKRGRTEYM</sequence>